<keyword evidence="5" id="KW-0804">Transcription</keyword>
<dbReference type="InterPro" id="IPR039425">
    <property type="entry name" value="RNA_pol_sigma-70-like"/>
</dbReference>
<dbReference type="PANTHER" id="PTHR43133">
    <property type="entry name" value="RNA POLYMERASE ECF-TYPE SIGMA FACTO"/>
    <property type="match status" value="1"/>
</dbReference>
<dbReference type="SUPFAM" id="SSF88946">
    <property type="entry name" value="Sigma2 domain of RNA polymerase sigma factors"/>
    <property type="match status" value="1"/>
</dbReference>
<reference evidence="8 9" key="1">
    <citation type="submission" date="2019-04" db="EMBL/GenBank/DDBJ databases">
        <title>Psychroflexus halotolerans sp. nov., isolated from a marine solar saltern.</title>
        <authorList>
            <person name="Feng X."/>
        </authorList>
    </citation>
    <scope>NUCLEOTIDE SEQUENCE [LARGE SCALE GENOMIC DNA]</scope>
    <source>
        <strain evidence="8 9">WDS2C27</strain>
    </source>
</reference>
<dbReference type="InterPro" id="IPR013249">
    <property type="entry name" value="RNA_pol_sigma70_r4_t2"/>
</dbReference>
<dbReference type="InterPro" id="IPR014284">
    <property type="entry name" value="RNA_pol_sigma-70_dom"/>
</dbReference>
<dbReference type="InterPro" id="IPR036388">
    <property type="entry name" value="WH-like_DNA-bd_sf"/>
</dbReference>
<protein>
    <submittedName>
        <fullName evidence="8">RNA polymerase sigma factor</fullName>
    </submittedName>
</protein>
<accession>A0A4V6ANW0</accession>
<keyword evidence="2" id="KW-0805">Transcription regulation</keyword>
<sequence>MSKTEQDINLAKQGHQKAFNNLLEQHWTYVYNYIQSKTDNTYTSEELCIQTFARAFDKIDQYDDKYSFRTWLITICKRLWIDMQRKKEIKTTDINNKVSAIKSNEVNIEDQLIQDQYIETIESAIKKLKPNDQEILKKRLFEDTPYSEIANEMSESVNLIKVKFFRAKRKLSKLIQADV</sequence>
<evidence type="ECO:0000259" key="7">
    <source>
        <dbReference type="Pfam" id="PF08281"/>
    </source>
</evidence>
<dbReference type="SUPFAM" id="SSF88659">
    <property type="entry name" value="Sigma3 and sigma4 domains of RNA polymerase sigma factors"/>
    <property type="match status" value="1"/>
</dbReference>
<keyword evidence="3" id="KW-0731">Sigma factor</keyword>
<feature type="domain" description="RNA polymerase sigma factor 70 region 4 type 2" evidence="7">
    <location>
        <begin position="119"/>
        <end position="171"/>
    </location>
</feature>
<proteinExistence type="inferred from homology"/>
<dbReference type="OrthoDB" id="9785675at2"/>
<dbReference type="Pfam" id="PF04542">
    <property type="entry name" value="Sigma70_r2"/>
    <property type="match status" value="1"/>
</dbReference>
<organism evidence="8 9">
    <name type="scientific">Mesohalobacter halotolerans</name>
    <dbReference type="NCBI Taxonomy" id="1883405"/>
    <lineage>
        <taxon>Bacteria</taxon>
        <taxon>Pseudomonadati</taxon>
        <taxon>Bacteroidota</taxon>
        <taxon>Flavobacteriia</taxon>
        <taxon>Flavobacteriales</taxon>
        <taxon>Flavobacteriaceae</taxon>
        <taxon>Mesohalobacter</taxon>
    </lineage>
</organism>
<dbReference type="GO" id="GO:0016987">
    <property type="term" value="F:sigma factor activity"/>
    <property type="evidence" value="ECO:0007669"/>
    <property type="project" value="UniProtKB-KW"/>
</dbReference>
<evidence type="ECO:0000256" key="4">
    <source>
        <dbReference type="ARBA" id="ARBA00023125"/>
    </source>
</evidence>
<dbReference type="Proteomes" id="UP000306552">
    <property type="component" value="Unassembled WGS sequence"/>
</dbReference>
<dbReference type="GO" id="GO:0006352">
    <property type="term" value="P:DNA-templated transcription initiation"/>
    <property type="evidence" value="ECO:0007669"/>
    <property type="project" value="InterPro"/>
</dbReference>
<evidence type="ECO:0000259" key="6">
    <source>
        <dbReference type="Pfam" id="PF04542"/>
    </source>
</evidence>
<evidence type="ECO:0000313" key="8">
    <source>
        <dbReference type="EMBL" id="TKS56345.1"/>
    </source>
</evidence>
<keyword evidence="4" id="KW-0238">DNA-binding</keyword>
<dbReference type="AlphaFoldDB" id="A0A4V6ANW0"/>
<dbReference type="EMBL" id="SWMU01000002">
    <property type="protein sequence ID" value="TKS56345.1"/>
    <property type="molecule type" value="Genomic_DNA"/>
</dbReference>
<evidence type="ECO:0000313" key="9">
    <source>
        <dbReference type="Proteomes" id="UP000306552"/>
    </source>
</evidence>
<dbReference type="GO" id="GO:0003677">
    <property type="term" value="F:DNA binding"/>
    <property type="evidence" value="ECO:0007669"/>
    <property type="project" value="UniProtKB-KW"/>
</dbReference>
<evidence type="ECO:0000256" key="2">
    <source>
        <dbReference type="ARBA" id="ARBA00023015"/>
    </source>
</evidence>
<dbReference type="Gene3D" id="1.10.1740.10">
    <property type="match status" value="1"/>
</dbReference>
<evidence type="ECO:0000256" key="1">
    <source>
        <dbReference type="ARBA" id="ARBA00010641"/>
    </source>
</evidence>
<dbReference type="InterPro" id="IPR013325">
    <property type="entry name" value="RNA_pol_sigma_r2"/>
</dbReference>
<evidence type="ECO:0000256" key="5">
    <source>
        <dbReference type="ARBA" id="ARBA00023163"/>
    </source>
</evidence>
<gene>
    <name evidence="8" type="ORF">FCN74_04695</name>
</gene>
<dbReference type="NCBIfam" id="TIGR02937">
    <property type="entry name" value="sigma70-ECF"/>
    <property type="match status" value="1"/>
</dbReference>
<dbReference type="Gene3D" id="1.10.10.10">
    <property type="entry name" value="Winged helix-like DNA-binding domain superfamily/Winged helix DNA-binding domain"/>
    <property type="match status" value="1"/>
</dbReference>
<name>A0A4V6ANW0_9FLAO</name>
<keyword evidence="9" id="KW-1185">Reference proteome</keyword>
<dbReference type="InterPro" id="IPR007627">
    <property type="entry name" value="RNA_pol_sigma70_r2"/>
</dbReference>
<evidence type="ECO:0000256" key="3">
    <source>
        <dbReference type="ARBA" id="ARBA00023082"/>
    </source>
</evidence>
<dbReference type="InterPro" id="IPR013324">
    <property type="entry name" value="RNA_pol_sigma_r3/r4-like"/>
</dbReference>
<feature type="domain" description="RNA polymerase sigma-70 region 2" evidence="6">
    <location>
        <begin position="23"/>
        <end position="87"/>
    </location>
</feature>
<comment type="similarity">
    <text evidence="1">Belongs to the sigma-70 factor family. ECF subfamily.</text>
</comment>
<comment type="caution">
    <text evidence="8">The sequence shown here is derived from an EMBL/GenBank/DDBJ whole genome shotgun (WGS) entry which is preliminary data.</text>
</comment>
<dbReference type="Pfam" id="PF08281">
    <property type="entry name" value="Sigma70_r4_2"/>
    <property type="match status" value="1"/>
</dbReference>
<dbReference type="RefSeq" id="WP_138931447.1">
    <property type="nucleotide sequence ID" value="NZ_SWMU01000002.1"/>
</dbReference>
<dbReference type="PANTHER" id="PTHR43133:SF8">
    <property type="entry name" value="RNA POLYMERASE SIGMA FACTOR HI_1459-RELATED"/>
    <property type="match status" value="1"/>
</dbReference>